<protein>
    <submittedName>
        <fullName evidence="3">Universal stress protein</fullName>
    </submittedName>
</protein>
<sequence length="293" mass="30514">MTLIVGYSPDGKSKAIIHLAAMLARSAGEDVVVCSVTPAAPLPSAARVDEEYRRYAHGEASAALDAARKIMPADIEAEYVVHDARSTSSGLLELSQERSASMIVLGSSSAGVFGHVALGSVTSRLLYSSHVPVALAPRGFRVRGAARVERVTAAYNGSPDQDEMVLAAAAVAARVGATLRLAAFAVRGPTPYSTSLGSEGDSPVVSEWAEAVQRDSDAALRRVAALPEVPDTAESVVGHGRTWAEALDDVDWVDGDVLTIGSSKSGPIKLVFLGSRAAKIVRHSPVPVVVVPR</sequence>
<feature type="domain" description="UspA" evidence="2">
    <location>
        <begin position="149"/>
        <end position="292"/>
    </location>
</feature>
<evidence type="ECO:0000313" key="4">
    <source>
        <dbReference type="Proteomes" id="UP000655868"/>
    </source>
</evidence>
<gene>
    <name evidence="3" type="ORF">JGU71_06995</name>
</gene>
<dbReference type="Pfam" id="PF00582">
    <property type="entry name" value="Usp"/>
    <property type="match status" value="2"/>
</dbReference>
<dbReference type="Proteomes" id="UP000655868">
    <property type="component" value="Unassembled WGS sequence"/>
</dbReference>
<comment type="caution">
    <text evidence="3">The sequence shown here is derived from an EMBL/GenBank/DDBJ whole genome shotgun (WGS) entry which is preliminary data.</text>
</comment>
<dbReference type="EMBL" id="JAEMNV010000002">
    <property type="protein sequence ID" value="MBJ8338626.1"/>
    <property type="molecule type" value="Genomic_DNA"/>
</dbReference>
<evidence type="ECO:0000256" key="1">
    <source>
        <dbReference type="ARBA" id="ARBA00008791"/>
    </source>
</evidence>
<name>A0A934U228_9NOCA</name>
<dbReference type="SUPFAM" id="SSF52402">
    <property type="entry name" value="Adenine nucleotide alpha hydrolases-like"/>
    <property type="match status" value="2"/>
</dbReference>
<dbReference type="PRINTS" id="PR01438">
    <property type="entry name" value="UNVRSLSTRESS"/>
</dbReference>
<dbReference type="InterPro" id="IPR014729">
    <property type="entry name" value="Rossmann-like_a/b/a_fold"/>
</dbReference>
<evidence type="ECO:0000313" key="3">
    <source>
        <dbReference type="EMBL" id="MBJ8338626.1"/>
    </source>
</evidence>
<keyword evidence="4" id="KW-1185">Reference proteome</keyword>
<accession>A0A934U228</accession>
<proteinExistence type="inferred from homology"/>
<feature type="domain" description="UspA" evidence="2">
    <location>
        <begin position="3"/>
        <end position="136"/>
    </location>
</feature>
<dbReference type="InterPro" id="IPR006015">
    <property type="entry name" value="Universal_stress_UspA"/>
</dbReference>
<dbReference type="CDD" id="cd00293">
    <property type="entry name" value="USP-like"/>
    <property type="match status" value="1"/>
</dbReference>
<comment type="similarity">
    <text evidence="1">Belongs to the universal stress protein A family.</text>
</comment>
<dbReference type="PANTHER" id="PTHR46268:SF6">
    <property type="entry name" value="UNIVERSAL STRESS PROTEIN UP12"/>
    <property type="match status" value="1"/>
</dbReference>
<dbReference type="Gene3D" id="3.40.50.620">
    <property type="entry name" value="HUPs"/>
    <property type="match status" value="2"/>
</dbReference>
<dbReference type="InterPro" id="IPR006016">
    <property type="entry name" value="UspA"/>
</dbReference>
<dbReference type="PANTHER" id="PTHR46268">
    <property type="entry name" value="STRESS RESPONSE PROTEIN NHAX"/>
    <property type="match status" value="1"/>
</dbReference>
<evidence type="ECO:0000259" key="2">
    <source>
        <dbReference type="Pfam" id="PF00582"/>
    </source>
</evidence>
<reference evidence="3" key="1">
    <citation type="submission" date="2020-12" db="EMBL/GenBank/DDBJ databases">
        <title>Antrihabitans popcorni sp. nov. and Antrihabitans auranticaus sp. nov., isolated from a larva cave.</title>
        <authorList>
            <person name="Lee S.D."/>
            <person name="Kim I.S."/>
        </authorList>
    </citation>
    <scope>NUCLEOTIDE SEQUENCE</scope>
    <source>
        <strain evidence="3">YC3-6</strain>
    </source>
</reference>
<dbReference type="AlphaFoldDB" id="A0A934U228"/>
<dbReference type="RefSeq" id="WP_199703294.1">
    <property type="nucleotide sequence ID" value="NZ_JAEMNV010000002.1"/>
</dbReference>
<organism evidence="3 4">
    <name type="scientific">Antrihabitans stalagmiti</name>
    <dbReference type="NCBI Taxonomy" id="2799499"/>
    <lineage>
        <taxon>Bacteria</taxon>
        <taxon>Bacillati</taxon>
        <taxon>Actinomycetota</taxon>
        <taxon>Actinomycetes</taxon>
        <taxon>Mycobacteriales</taxon>
        <taxon>Nocardiaceae</taxon>
        <taxon>Antrihabitans</taxon>
    </lineage>
</organism>